<feature type="non-terminal residue" evidence="1">
    <location>
        <position position="1"/>
    </location>
</feature>
<accession>A0AAE4V6Y0</accession>
<evidence type="ECO:0000313" key="1">
    <source>
        <dbReference type="EMBL" id="MDV7269041.1"/>
    </source>
</evidence>
<organism evidence="1 2">
    <name type="scientific">Rhodococcus oxybenzonivorans</name>
    <dbReference type="NCBI Taxonomy" id="1990687"/>
    <lineage>
        <taxon>Bacteria</taxon>
        <taxon>Bacillati</taxon>
        <taxon>Actinomycetota</taxon>
        <taxon>Actinomycetes</taxon>
        <taxon>Mycobacteriales</taxon>
        <taxon>Nocardiaceae</taxon>
        <taxon>Rhodococcus</taxon>
    </lineage>
</organism>
<dbReference type="GO" id="GO:0016787">
    <property type="term" value="F:hydrolase activity"/>
    <property type="evidence" value="ECO:0007669"/>
    <property type="project" value="UniProtKB-KW"/>
</dbReference>
<name>A0AAE4V6Y0_9NOCA</name>
<sequence>RTAPQAEIKTYDAGHFDFYLGEPFEALVRDQTEFLTRHLDAAPATPAPGRAASHRR</sequence>
<dbReference type="AlphaFoldDB" id="A0AAE4V6Y0"/>
<gene>
    <name evidence="1" type="ORF">R4315_31475</name>
</gene>
<evidence type="ECO:0000313" key="2">
    <source>
        <dbReference type="Proteomes" id="UP001185863"/>
    </source>
</evidence>
<comment type="caution">
    <text evidence="1">The sequence shown here is derived from an EMBL/GenBank/DDBJ whole genome shotgun (WGS) entry which is preliminary data.</text>
</comment>
<dbReference type="Proteomes" id="UP001185863">
    <property type="component" value="Unassembled WGS sequence"/>
</dbReference>
<proteinExistence type="predicted"/>
<dbReference type="EMBL" id="JAWLUP010000289">
    <property type="protein sequence ID" value="MDV7269041.1"/>
    <property type="molecule type" value="Genomic_DNA"/>
</dbReference>
<protein>
    <submittedName>
        <fullName evidence="1">Alpha/beta hydrolase</fullName>
    </submittedName>
</protein>
<reference evidence="1" key="1">
    <citation type="submission" date="2023-10" db="EMBL/GenBank/DDBJ databases">
        <title>Development of a sustainable strategy for remediation of hydrocarbon-contaminated territories based on the waste exchange concept.</title>
        <authorList>
            <person name="Krivoruchko A."/>
        </authorList>
    </citation>
    <scope>NUCLEOTIDE SEQUENCE</scope>
    <source>
        <strain evidence="1">IEGM 68</strain>
    </source>
</reference>
<keyword evidence="1" id="KW-0378">Hydrolase</keyword>